<dbReference type="Proteomes" id="UP000607281">
    <property type="component" value="Unassembled WGS sequence"/>
</dbReference>
<comment type="caution">
    <text evidence="1">The sequence shown here is derived from an EMBL/GenBank/DDBJ whole genome shotgun (WGS) entry which is preliminary data.</text>
</comment>
<protein>
    <recommendedName>
        <fullName evidence="3">KOW domain-containing protein</fullName>
    </recommendedName>
</protein>
<accession>A0ABR8CT90</accession>
<dbReference type="RefSeq" id="WP_190408819.1">
    <property type="nucleotide sequence ID" value="NZ_JACJRF010000043.1"/>
</dbReference>
<dbReference type="EMBL" id="JACJRF010000043">
    <property type="protein sequence ID" value="MBD2346402.1"/>
    <property type="molecule type" value="Genomic_DNA"/>
</dbReference>
<proteinExistence type="predicted"/>
<sequence length="70" mass="7704">MQNSEHIQLGDRVLILSPSYVAGKYGLVRGRESNSDSQANQRWLIQVENADSSDVVVSLILGDFTVISPE</sequence>
<evidence type="ECO:0000313" key="1">
    <source>
        <dbReference type="EMBL" id="MBD2346402.1"/>
    </source>
</evidence>
<evidence type="ECO:0008006" key="3">
    <source>
        <dbReference type="Google" id="ProtNLM"/>
    </source>
</evidence>
<organism evidence="1 2">
    <name type="scientific">Anabaena subtropica FACHB-260</name>
    <dbReference type="NCBI Taxonomy" id="2692884"/>
    <lineage>
        <taxon>Bacteria</taxon>
        <taxon>Bacillati</taxon>
        <taxon>Cyanobacteriota</taxon>
        <taxon>Cyanophyceae</taxon>
        <taxon>Nostocales</taxon>
        <taxon>Nostocaceae</taxon>
        <taxon>Anabaena</taxon>
    </lineage>
</organism>
<evidence type="ECO:0000313" key="2">
    <source>
        <dbReference type="Proteomes" id="UP000607281"/>
    </source>
</evidence>
<keyword evidence="2" id="KW-1185">Reference proteome</keyword>
<name>A0ABR8CT90_9NOST</name>
<gene>
    <name evidence="1" type="ORF">H6G18_19945</name>
</gene>
<reference evidence="1 2" key="1">
    <citation type="journal article" date="2020" name="ISME J.">
        <title>Comparative genomics reveals insights into cyanobacterial evolution and habitat adaptation.</title>
        <authorList>
            <person name="Chen M.Y."/>
            <person name="Teng W.K."/>
            <person name="Zhao L."/>
            <person name="Hu C.X."/>
            <person name="Zhou Y.K."/>
            <person name="Han B.P."/>
            <person name="Song L.R."/>
            <person name="Shu W.S."/>
        </authorList>
    </citation>
    <scope>NUCLEOTIDE SEQUENCE [LARGE SCALE GENOMIC DNA]</scope>
    <source>
        <strain evidence="1 2">FACHB-260</strain>
    </source>
</reference>